<gene>
    <name evidence="4" type="ORF">ACFSBH_05610</name>
</gene>
<evidence type="ECO:0000313" key="5">
    <source>
        <dbReference type="Proteomes" id="UP001597221"/>
    </source>
</evidence>
<sequence length="212" mass="23824">MLYLKIKRLIDFTLSFLGLIILSPIILILILAIKLDSKGPVLFKQKRIGINKTHFYILKFRTMKIDTPKDTPTHLLGDPDQYITRIGKFLRKTSLDELPQILNILVGQMSIIGPRPALWNQYDLIDERDKYGANDVKPGLTGWAQINGRDELPIDLKAKLDGEYVENISFGFDMKCFFGTIVSIVKSDGVVEGGTGALAKKEIASDKESVEK</sequence>
<keyword evidence="4" id="KW-0808">Transferase</keyword>
<comment type="similarity">
    <text evidence="1">Belongs to the bacterial sugar transferase family.</text>
</comment>
<dbReference type="Proteomes" id="UP001597221">
    <property type="component" value="Unassembled WGS sequence"/>
</dbReference>
<dbReference type="PANTHER" id="PTHR30576:SF10">
    <property type="entry name" value="SLL5057 PROTEIN"/>
    <property type="match status" value="1"/>
</dbReference>
<keyword evidence="2" id="KW-0472">Membrane</keyword>
<keyword evidence="5" id="KW-1185">Reference proteome</keyword>
<evidence type="ECO:0000259" key="3">
    <source>
        <dbReference type="Pfam" id="PF02397"/>
    </source>
</evidence>
<dbReference type="PANTHER" id="PTHR30576">
    <property type="entry name" value="COLANIC BIOSYNTHESIS UDP-GLUCOSE LIPID CARRIER TRANSFERASE"/>
    <property type="match status" value="1"/>
</dbReference>
<feature type="transmembrane region" description="Helical" evidence="2">
    <location>
        <begin position="12"/>
        <end position="33"/>
    </location>
</feature>
<reference evidence="5" key="1">
    <citation type="journal article" date="2019" name="Int. J. Syst. Evol. Microbiol.">
        <title>The Global Catalogue of Microorganisms (GCM) 10K type strain sequencing project: providing services to taxonomists for standard genome sequencing and annotation.</title>
        <authorList>
            <consortium name="The Broad Institute Genomics Platform"/>
            <consortium name="The Broad Institute Genome Sequencing Center for Infectious Disease"/>
            <person name="Wu L."/>
            <person name="Ma J."/>
        </authorList>
    </citation>
    <scope>NUCLEOTIDE SEQUENCE [LARGE SCALE GENOMIC DNA]</scope>
    <source>
        <strain evidence="5">CGMCC 1.12376</strain>
    </source>
</reference>
<accession>A0ABW4HPL4</accession>
<evidence type="ECO:0000256" key="1">
    <source>
        <dbReference type="ARBA" id="ARBA00006464"/>
    </source>
</evidence>
<dbReference type="RefSeq" id="WP_379596467.1">
    <property type="nucleotide sequence ID" value="NZ_JBHUDE010000023.1"/>
</dbReference>
<evidence type="ECO:0000256" key="2">
    <source>
        <dbReference type="SAM" id="Phobius"/>
    </source>
</evidence>
<dbReference type="Pfam" id="PF02397">
    <property type="entry name" value="Bac_transf"/>
    <property type="match status" value="1"/>
</dbReference>
<dbReference type="InterPro" id="IPR003362">
    <property type="entry name" value="Bact_transf"/>
</dbReference>
<evidence type="ECO:0000313" key="4">
    <source>
        <dbReference type="EMBL" id="MFD1607125.1"/>
    </source>
</evidence>
<feature type="domain" description="Bacterial sugar transferase" evidence="3">
    <location>
        <begin position="7"/>
        <end position="185"/>
    </location>
</feature>
<comment type="caution">
    <text evidence="4">The sequence shown here is derived from an EMBL/GenBank/DDBJ whole genome shotgun (WGS) entry which is preliminary data.</text>
</comment>
<keyword evidence="2" id="KW-0812">Transmembrane</keyword>
<dbReference type="GO" id="GO:0016740">
    <property type="term" value="F:transferase activity"/>
    <property type="evidence" value="ECO:0007669"/>
    <property type="project" value="UniProtKB-KW"/>
</dbReference>
<protein>
    <submittedName>
        <fullName evidence="4">Sugar transferase</fullName>
    </submittedName>
</protein>
<proteinExistence type="inferred from homology"/>
<name>A0ABW4HPL4_9BACI</name>
<keyword evidence="2" id="KW-1133">Transmembrane helix</keyword>
<organism evidence="4 5">
    <name type="scientific">Oceanobacillus luteolus</name>
    <dbReference type="NCBI Taxonomy" id="1274358"/>
    <lineage>
        <taxon>Bacteria</taxon>
        <taxon>Bacillati</taxon>
        <taxon>Bacillota</taxon>
        <taxon>Bacilli</taxon>
        <taxon>Bacillales</taxon>
        <taxon>Bacillaceae</taxon>
        <taxon>Oceanobacillus</taxon>
    </lineage>
</organism>
<dbReference type="EMBL" id="JBHUDE010000023">
    <property type="protein sequence ID" value="MFD1607125.1"/>
    <property type="molecule type" value="Genomic_DNA"/>
</dbReference>